<sequence>MGDEGARENRTPYDLWETRVRGRTEHPMTYGRRRCTEIPNPKAPNDAEGLSGFHCLRKQQNNIGFIAHAQTVASPLRLRNILPPAVSVFALSLVDHVLRPMSSTYRGIGSDRPNTKVQTQTTEIRSSPSFEYMSTSVYKYRDPSGVLSIVYKSASECRDLSCFFRIEYKFVNEHHSLP</sequence>
<comment type="caution">
    <text evidence="1">The sequence shown here is derived from an EMBL/GenBank/DDBJ whole genome shotgun (WGS) entry which is preliminary data.</text>
</comment>
<evidence type="ECO:0000313" key="2">
    <source>
        <dbReference type="Proteomes" id="UP001283361"/>
    </source>
</evidence>
<gene>
    <name evidence="1" type="ORF">RRG08_020470</name>
</gene>
<dbReference type="AlphaFoldDB" id="A0AAE1DVP3"/>
<evidence type="ECO:0000313" key="1">
    <source>
        <dbReference type="EMBL" id="KAK3784786.1"/>
    </source>
</evidence>
<keyword evidence="2" id="KW-1185">Reference proteome</keyword>
<dbReference type="EMBL" id="JAWDGP010002203">
    <property type="protein sequence ID" value="KAK3784786.1"/>
    <property type="molecule type" value="Genomic_DNA"/>
</dbReference>
<dbReference type="Proteomes" id="UP001283361">
    <property type="component" value="Unassembled WGS sequence"/>
</dbReference>
<accession>A0AAE1DVP3</accession>
<organism evidence="1 2">
    <name type="scientific">Elysia crispata</name>
    <name type="common">lettuce slug</name>
    <dbReference type="NCBI Taxonomy" id="231223"/>
    <lineage>
        <taxon>Eukaryota</taxon>
        <taxon>Metazoa</taxon>
        <taxon>Spiralia</taxon>
        <taxon>Lophotrochozoa</taxon>
        <taxon>Mollusca</taxon>
        <taxon>Gastropoda</taxon>
        <taxon>Heterobranchia</taxon>
        <taxon>Euthyneura</taxon>
        <taxon>Panpulmonata</taxon>
        <taxon>Sacoglossa</taxon>
        <taxon>Placobranchoidea</taxon>
        <taxon>Plakobranchidae</taxon>
        <taxon>Elysia</taxon>
    </lineage>
</organism>
<name>A0AAE1DVP3_9GAST</name>
<proteinExistence type="predicted"/>
<reference evidence="1" key="1">
    <citation type="journal article" date="2023" name="G3 (Bethesda)">
        <title>A reference genome for the long-term kleptoplast-retaining sea slug Elysia crispata morphotype clarki.</title>
        <authorList>
            <person name="Eastman K.E."/>
            <person name="Pendleton A.L."/>
            <person name="Shaikh M.A."/>
            <person name="Suttiyut T."/>
            <person name="Ogas R."/>
            <person name="Tomko P."/>
            <person name="Gavelis G."/>
            <person name="Widhalm J.R."/>
            <person name="Wisecaver J.H."/>
        </authorList>
    </citation>
    <scope>NUCLEOTIDE SEQUENCE</scope>
    <source>
        <strain evidence="1">ECLA1</strain>
    </source>
</reference>
<protein>
    <submittedName>
        <fullName evidence="1">Uncharacterized protein</fullName>
    </submittedName>
</protein>